<dbReference type="AlphaFoldDB" id="A0AAV7R2K3"/>
<dbReference type="EMBL" id="JANPWB010000010">
    <property type="protein sequence ID" value="KAJ1146062.1"/>
    <property type="molecule type" value="Genomic_DNA"/>
</dbReference>
<keyword evidence="2" id="KW-1185">Reference proteome</keyword>
<evidence type="ECO:0000313" key="1">
    <source>
        <dbReference type="EMBL" id="KAJ1146062.1"/>
    </source>
</evidence>
<proteinExistence type="predicted"/>
<comment type="caution">
    <text evidence="1">The sequence shown here is derived from an EMBL/GenBank/DDBJ whole genome shotgun (WGS) entry which is preliminary data.</text>
</comment>
<protein>
    <submittedName>
        <fullName evidence="1">Uncharacterized protein</fullName>
    </submittedName>
</protein>
<accession>A0AAV7R2K3</accession>
<gene>
    <name evidence="1" type="ORF">NDU88_012344</name>
</gene>
<evidence type="ECO:0000313" key="2">
    <source>
        <dbReference type="Proteomes" id="UP001066276"/>
    </source>
</evidence>
<name>A0AAV7R2K3_PLEWA</name>
<sequence length="186" mass="20068">MAKPSRAPERRVAKQRGVCVCANAHSPRSVLLAWTKALLRSKRQRPLQGSVGLRGFPSFLRLPGTAQATAGLSGAPGLPFFSSVAGHRSGRGRGQWGAGHSREIQRGVSLMSGEGRLFRARRVSPGHASLCALFPAQHEREESLQRVGITSSANSRNAATPRWNAARSWMTLAAMQMSAGRRHVLL</sequence>
<reference evidence="1" key="1">
    <citation type="journal article" date="2022" name="bioRxiv">
        <title>Sequencing and chromosome-scale assembly of the giantPleurodeles waltlgenome.</title>
        <authorList>
            <person name="Brown T."/>
            <person name="Elewa A."/>
            <person name="Iarovenko S."/>
            <person name="Subramanian E."/>
            <person name="Araus A.J."/>
            <person name="Petzold A."/>
            <person name="Susuki M."/>
            <person name="Suzuki K.-i.T."/>
            <person name="Hayashi T."/>
            <person name="Toyoda A."/>
            <person name="Oliveira C."/>
            <person name="Osipova E."/>
            <person name="Leigh N.D."/>
            <person name="Simon A."/>
            <person name="Yun M.H."/>
        </authorList>
    </citation>
    <scope>NUCLEOTIDE SEQUENCE</scope>
    <source>
        <strain evidence="1">20211129_DDA</strain>
        <tissue evidence="1">Liver</tissue>
    </source>
</reference>
<dbReference type="Proteomes" id="UP001066276">
    <property type="component" value="Chromosome 6"/>
</dbReference>
<organism evidence="1 2">
    <name type="scientific">Pleurodeles waltl</name>
    <name type="common">Iberian ribbed newt</name>
    <dbReference type="NCBI Taxonomy" id="8319"/>
    <lineage>
        <taxon>Eukaryota</taxon>
        <taxon>Metazoa</taxon>
        <taxon>Chordata</taxon>
        <taxon>Craniata</taxon>
        <taxon>Vertebrata</taxon>
        <taxon>Euteleostomi</taxon>
        <taxon>Amphibia</taxon>
        <taxon>Batrachia</taxon>
        <taxon>Caudata</taxon>
        <taxon>Salamandroidea</taxon>
        <taxon>Salamandridae</taxon>
        <taxon>Pleurodelinae</taxon>
        <taxon>Pleurodeles</taxon>
    </lineage>
</organism>